<evidence type="ECO:0000256" key="5">
    <source>
        <dbReference type="ARBA" id="ARBA00049489"/>
    </source>
</evidence>
<dbReference type="InterPro" id="IPR016161">
    <property type="entry name" value="Ald_DH/histidinol_DH"/>
</dbReference>
<dbReference type="SUPFAM" id="SSF53720">
    <property type="entry name" value="ALDH-like"/>
    <property type="match status" value="1"/>
</dbReference>
<protein>
    <recommendedName>
        <fullName evidence="3">histidinol dehydrogenase</fullName>
        <ecNumber evidence="3">1.1.1.23</ecNumber>
    </recommendedName>
</protein>
<dbReference type="InterPro" id="IPR012131">
    <property type="entry name" value="Hstdl_DH"/>
</dbReference>
<dbReference type="PANTHER" id="PTHR21256">
    <property type="entry name" value="HISTIDINOL DEHYDROGENASE HDH"/>
    <property type="match status" value="1"/>
</dbReference>
<dbReference type="AlphaFoldDB" id="A0A379YJD3"/>
<dbReference type="PANTHER" id="PTHR21256:SF2">
    <property type="entry name" value="HISTIDINE BIOSYNTHESIS TRIFUNCTIONAL PROTEIN"/>
    <property type="match status" value="1"/>
</dbReference>
<comment type="function">
    <text evidence="1">Catalyzes the sequential NAD-dependent oxidations of L-histidinol to L-histidinaldehyde and then to L-histidine.</text>
</comment>
<sequence>MSNFNTLVNWADCSAEQRTALLMRPAISASDSISRTVSEILDNVKANGDQALREYSAKFDKTEVGALRVTAEQITAASARLGDEIKQAMAIAVANVETFHNAQKTAAG</sequence>
<evidence type="ECO:0000256" key="3">
    <source>
        <dbReference type="ARBA" id="ARBA00012965"/>
    </source>
</evidence>
<dbReference type="GO" id="GO:0046872">
    <property type="term" value="F:metal ion binding"/>
    <property type="evidence" value="ECO:0007669"/>
    <property type="project" value="InterPro"/>
</dbReference>
<evidence type="ECO:0000313" key="6">
    <source>
        <dbReference type="EMBL" id="SUI46093.1"/>
    </source>
</evidence>
<name>A0A379YJD3_9GAMM</name>
<dbReference type="GO" id="GO:0005829">
    <property type="term" value="C:cytosol"/>
    <property type="evidence" value="ECO:0007669"/>
    <property type="project" value="TreeGrafter"/>
</dbReference>
<comment type="pathway">
    <text evidence="2">Amino-acid biosynthesis; L-histidine biosynthesis; L-histidine from 5-phospho-alpha-D-ribose 1-diphosphate: step 9/9.</text>
</comment>
<evidence type="ECO:0000256" key="1">
    <source>
        <dbReference type="ARBA" id="ARBA00003850"/>
    </source>
</evidence>
<organism evidence="6 7">
    <name type="scientific">Serratia quinivorans</name>
    <dbReference type="NCBI Taxonomy" id="137545"/>
    <lineage>
        <taxon>Bacteria</taxon>
        <taxon>Pseudomonadati</taxon>
        <taxon>Pseudomonadota</taxon>
        <taxon>Gammaproteobacteria</taxon>
        <taxon>Enterobacterales</taxon>
        <taxon>Yersiniaceae</taxon>
        <taxon>Serratia</taxon>
    </lineage>
</organism>
<dbReference type="GO" id="GO:0000105">
    <property type="term" value="P:L-histidine biosynthetic process"/>
    <property type="evidence" value="ECO:0007669"/>
    <property type="project" value="TreeGrafter"/>
</dbReference>
<dbReference type="Pfam" id="PF00815">
    <property type="entry name" value="Histidinol_dh"/>
    <property type="match status" value="1"/>
</dbReference>
<dbReference type="Gene3D" id="3.40.50.1980">
    <property type="entry name" value="Nitrogenase molybdenum iron protein domain"/>
    <property type="match status" value="1"/>
</dbReference>
<dbReference type="EC" id="1.1.1.23" evidence="3"/>
<accession>A0A379YJD3</accession>
<proteinExistence type="predicted"/>
<dbReference type="GO" id="GO:0051287">
    <property type="term" value="F:NAD binding"/>
    <property type="evidence" value="ECO:0007669"/>
    <property type="project" value="InterPro"/>
</dbReference>
<dbReference type="GO" id="GO:0004399">
    <property type="term" value="F:histidinol dehydrogenase activity"/>
    <property type="evidence" value="ECO:0007669"/>
    <property type="project" value="UniProtKB-EC"/>
</dbReference>
<comment type="catalytic activity">
    <reaction evidence="5">
        <text>L-histidinol + 2 NAD(+) + H2O = L-histidine + 2 NADH + 3 H(+)</text>
        <dbReference type="Rhea" id="RHEA:20641"/>
        <dbReference type="ChEBI" id="CHEBI:15377"/>
        <dbReference type="ChEBI" id="CHEBI:15378"/>
        <dbReference type="ChEBI" id="CHEBI:57540"/>
        <dbReference type="ChEBI" id="CHEBI:57595"/>
        <dbReference type="ChEBI" id="CHEBI:57699"/>
        <dbReference type="ChEBI" id="CHEBI:57945"/>
        <dbReference type="EC" id="1.1.1.23"/>
    </reaction>
</comment>
<keyword evidence="4 6" id="KW-0560">Oxidoreductase</keyword>
<evidence type="ECO:0000256" key="4">
    <source>
        <dbReference type="ARBA" id="ARBA00023002"/>
    </source>
</evidence>
<dbReference type="Proteomes" id="UP000255529">
    <property type="component" value="Unassembled WGS sequence"/>
</dbReference>
<gene>
    <name evidence="6" type="primary">hisD_1</name>
    <name evidence="6" type="ORF">NCTC11544_00567</name>
</gene>
<evidence type="ECO:0000313" key="7">
    <source>
        <dbReference type="Proteomes" id="UP000255529"/>
    </source>
</evidence>
<evidence type="ECO:0000256" key="2">
    <source>
        <dbReference type="ARBA" id="ARBA00004940"/>
    </source>
</evidence>
<dbReference type="EMBL" id="UGYN01000002">
    <property type="protein sequence ID" value="SUI46093.1"/>
    <property type="molecule type" value="Genomic_DNA"/>
</dbReference>
<reference evidence="6 7" key="1">
    <citation type="submission" date="2018-06" db="EMBL/GenBank/DDBJ databases">
        <authorList>
            <consortium name="Pathogen Informatics"/>
            <person name="Doyle S."/>
        </authorList>
    </citation>
    <scope>NUCLEOTIDE SEQUENCE [LARGE SCALE GENOMIC DNA]</scope>
    <source>
        <strain evidence="6 7">NCTC11544</strain>
    </source>
</reference>